<accession>W6UKE2</accession>
<name>W6UKE2_ECHGR</name>
<dbReference type="AlphaFoldDB" id="W6UKE2"/>
<dbReference type="EMBL" id="APAU02000471">
    <property type="protein sequence ID" value="EUB53954.1"/>
    <property type="molecule type" value="Genomic_DNA"/>
</dbReference>
<evidence type="ECO:0000256" key="1">
    <source>
        <dbReference type="SAM" id="MobiDB-lite"/>
    </source>
</evidence>
<dbReference type="Proteomes" id="UP000019149">
    <property type="component" value="Unassembled WGS sequence"/>
</dbReference>
<evidence type="ECO:0000313" key="2">
    <source>
        <dbReference type="EMBL" id="EUB53954.1"/>
    </source>
</evidence>
<sequence length="40" mass="4695">MIIAHHRDSFLTTQCRRLRTPHDSAVEENEDVDTDEGRRS</sequence>
<dbReference type="KEGG" id="egl:EGR_11189"/>
<comment type="caution">
    <text evidence="2">The sequence shown here is derived from an EMBL/GenBank/DDBJ whole genome shotgun (WGS) entry which is preliminary data.</text>
</comment>
<proteinExistence type="predicted"/>
<keyword evidence="3" id="KW-1185">Reference proteome</keyword>
<organism evidence="2 3">
    <name type="scientific">Echinococcus granulosus</name>
    <name type="common">Hydatid tapeworm</name>
    <dbReference type="NCBI Taxonomy" id="6210"/>
    <lineage>
        <taxon>Eukaryota</taxon>
        <taxon>Metazoa</taxon>
        <taxon>Spiralia</taxon>
        <taxon>Lophotrochozoa</taxon>
        <taxon>Platyhelminthes</taxon>
        <taxon>Cestoda</taxon>
        <taxon>Eucestoda</taxon>
        <taxon>Cyclophyllidea</taxon>
        <taxon>Taeniidae</taxon>
        <taxon>Echinococcus</taxon>
        <taxon>Echinococcus granulosus group</taxon>
    </lineage>
</organism>
<feature type="region of interest" description="Disordered" evidence="1">
    <location>
        <begin position="20"/>
        <end position="40"/>
    </location>
</feature>
<protein>
    <submittedName>
        <fullName evidence="2">Uncharacterized protein</fullName>
    </submittedName>
</protein>
<dbReference type="GeneID" id="36346902"/>
<dbReference type="RefSeq" id="XP_024345150.1">
    <property type="nucleotide sequence ID" value="XM_024500436.1"/>
</dbReference>
<gene>
    <name evidence="2" type="ORF">EGR_11189</name>
</gene>
<dbReference type="CTD" id="36346902"/>
<evidence type="ECO:0000313" key="3">
    <source>
        <dbReference type="Proteomes" id="UP000019149"/>
    </source>
</evidence>
<reference evidence="2 3" key="1">
    <citation type="journal article" date="2013" name="Nat. Genet.">
        <title>The genome of the hydatid tapeworm Echinococcus granulosus.</title>
        <authorList>
            <person name="Zheng H."/>
            <person name="Zhang W."/>
            <person name="Zhang L."/>
            <person name="Zhang Z."/>
            <person name="Li J."/>
            <person name="Lu G."/>
            <person name="Zhu Y."/>
            <person name="Wang Y."/>
            <person name="Huang Y."/>
            <person name="Liu J."/>
            <person name="Kang H."/>
            <person name="Chen J."/>
            <person name="Wang L."/>
            <person name="Chen A."/>
            <person name="Yu S."/>
            <person name="Gao Z."/>
            <person name="Jin L."/>
            <person name="Gu W."/>
            <person name="Wang Z."/>
            <person name="Zhao L."/>
            <person name="Shi B."/>
            <person name="Wen H."/>
            <person name="Lin R."/>
            <person name="Jones M.K."/>
            <person name="Brejova B."/>
            <person name="Vinar T."/>
            <person name="Zhao G."/>
            <person name="McManus D.P."/>
            <person name="Chen Z."/>
            <person name="Zhou Y."/>
            <person name="Wang S."/>
        </authorList>
    </citation>
    <scope>NUCLEOTIDE SEQUENCE [LARGE SCALE GENOMIC DNA]</scope>
</reference>